<keyword evidence="3" id="KW-1185">Reference proteome</keyword>
<evidence type="ECO:0000313" key="2">
    <source>
        <dbReference type="EMBL" id="MBS2547756.1"/>
    </source>
</evidence>
<dbReference type="RefSeq" id="WP_212009337.1">
    <property type="nucleotide sequence ID" value="NZ_JAAFYZ010000034.1"/>
</dbReference>
<evidence type="ECO:0000256" key="1">
    <source>
        <dbReference type="SAM" id="MobiDB-lite"/>
    </source>
</evidence>
<feature type="compositionally biased region" description="Basic and acidic residues" evidence="1">
    <location>
        <begin position="39"/>
        <end position="49"/>
    </location>
</feature>
<dbReference type="EMBL" id="JAAFYZ010000034">
    <property type="protein sequence ID" value="MBS2547756.1"/>
    <property type="molecule type" value="Genomic_DNA"/>
</dbReference>
<gene>
    <name evidence="2" type="ORF">KGQ19_12850</name>
</gene>
<organism evidence="2 3">
    <name type="scientific">Catenulispora pinistramenti</name>
    <dbReference type="NCBI Taxonomy" id="2705254"/>
    <lineage>
        <taxon>Bacteria</taxon>
        <taxon>Bacillati</taxon>
        <taxon>Actinomycetota</taxon>
        <taxon>Actinomycetes</taxon>
        <taxon>Catenulisporales</taxon>
        <taxon>Catenulisporaceae</taxon>
        <taxon>Catenulispora</taxon>
    </lineage>
</organism>
<dbReference type="Proteomes" id="UP000730482">
    <property type="component" value="Unassembled WGS sequence"/>
</dbReference>
<feature type="compositionally biased region" description="Low complexity" evidence="1">
    <location>
        <begin position="109"/>
        <end position="121"/>
    </location>
</feature>
<sequence>MHRSGRLRYKRRRLRACDGAFAPLHRGFEPRSLEERLASAREWRARESEEQGDLPTPEVTAARAEVLSLLIPERELFLRIFSGDSPMSRRRAVLAWRRLTREKHDQQAREQSAGAGQAAASDVNATITATS</sequence>
<accession>A0ABS5KNZ4</accession>
<comment type="caution">
    <text evidence="2">The sequence shown here is derived from an EMBL/GenBank/DDBJ whole genome shotgun (WGS) entry which is preliminary data.</text>
</comment>
<proteinExistence type="predicted"/>
<evidence type="ECO:0000313" key="3">
    <source>
        <dbReference type="Proteomes" id="UP000730482"/>
    </source>
</evidence>
<protein>
    <submittedName>
        <fullName evidence="2">Uncharacterized protein</fullName>
    </submittedName>
</protein>
<feature type="region of interest" description="Disordered" evidence="1">
    <location>
        <begin position="39"/>
        <end position="59"/>
    </location>
</feature>
<feature type="region of interest" description="Disordered" evidence="1">
    <location>
        <begin position="103"/>
        <end position="131"/>
    </location>
</feature>
<reference evidence="2 3" key="1">
    <citation type="submission" date="2020-02" db="EMBL/GenBank/DDBJ databases">
        <title>Acidophilic actinobacteria isolated from forest soil.</title>
        <authorList>
            <person name="Golinska P."/>
        </authorList>
    </citation>
    <scope>NUCLEOTIDE SEQUENCE [LARGE SCALE GENOMIC DNA]</scope>
    <source>
        <strain evidence="2 3">NL8</strain>
    </source>
</reference>
<name>A0ABS5KNZ4_9ACTN</name>